<reference evidence="1 2" key="1">
    <citation type="submission" date="2017-06" db="EMBL/GenBank/DDBJ databases">
        <title>Genome sequencing of cyanobaciteial culture collection at National Institute for Environmental Studies (NIES).</title>
        <authorList>
            <person name="Hirose Y."/>
            <person name="Shimura Y."/>
            <person name="Fujisawa T."/>
            <person name="Nakamura Y."/>
            <person name="Kawachi M."/>
        </authorList>
    </citation>
    <scope>NUCLEOTIDE SEQUENCE [LARGE SCALE GENOMIC DNA]</scope>
    <source>
        <strain evidence="1 2">NIES-267</strain>
    </source>
</reference>
<name>A0A1Z4LM36_9CYAN</name>
<protein>
    <submittedName>
        <fullName evidence="1">Uncharacterized protein</fullName>
    </submittedName>
</protein>
<accession>A0A1Z4LM36</accession>
<evidence type="ECO:0000313" key="2">
    <source>
        <dbReference type="Proteomes" id="UP000218418"/>
    </source>
</evidence>
<gene>
    <name evidence="1" type="ORF">NIES267_17800</name>
</gene>
<sequence length="44" mass="5048">MPYAQSPIQISEKLYVNYIEDFVVISKNPLKFGHHAGLLHSKPH</sequence>
<proteinExistence type="predicted"/>
<evidence type="ECO:0000313" key="1">
    <source>
        <dbReference type="EMBL" id="BAY82301.1"/>
    </source>
</evidence>
<organism evidence="1 2">
    <name type="scientific">Calothrix parasitica NIES-267</name>
    <dbReference type="NCBI Taxonomy" id="1973488"/>
    <lineage>
        <taxon>Bacteria</taxon>
        <taxon>Bacillati</taxon>
        <taxon>Cyanobacteriota</taxon>
        <taxon>Cyanophyceae</taxon>
        <taxon>Nostocales</taxon>
        <taxon>Calotrichaceae</taxon>
        <taxon>Calothrix</taxon>
    </lineage>
</organism>
<keyword evidence="2" id="KW-1185">Reference proteome</keyword>
<dbReference type="Proteomes" id="UP000218418">
    <property type="component" value="Chromosome"/>
</dbReference>
<dbReference type="EMBL" id="AP018227">
    <property type="protein sequence ID" value="BAY82301.1"/>
    <property type="molecule type" value="Genomic_DNA"/>
</dbReference>
<dbReference type="AlphaFoldDB" id="A0A1Z4LM36"/>